<dbReference type="RefSeq" id="WP_136843202.1">
    <property type="nucleotide sequence ID" value="NZ_SWBR01000004.1"/>
</dbReference>
<dbReference type="InterPro" id="IPR026325">
    <property type="entry name" value="DUF932"/>
</dbReference>
<evidence type="ECO:0000313" key="2">
    <source>
        <dbReference type="Proteomes" id="UP000309488"/>
    </source>
</evidence>
<reference evidence="1 2" key="1">
    <citation type="submission" date="2019-04" db="EMBL/GenBank/DDBJ databases">
        <title>Pedobacter sp. RP-3-22 sp. nov., isolated from Arctic soil.</title>
        <authorList>
            <person name="Dahal R.H."/>
            <person name="Kim D.-U."/>
        </authorList>
    </citation>
    <scope>NUCLEOTIDE SEQUENCE [LARGE SCALE GENOMIC DNA]</scope>
    <source>
        <strain evidence="1 2">RP-3-22</strain>
    </source>
</reference>
<protein>
    <submittedName>
        <fullName evidence="1">DUF945 domain-containing protein</fullName>
    </submittedName>
</protein>
<gene>
    <name evidence="1" type="ORF">FA048_15105</name>
</gene>
<organism evidence="1 2">
    <name type="scientific">Pedobacter polaris</name>
    <dbReference type="NCBI Taxonomy" id="2571273"/>
    <lineage>
        <taxon>Bacteria</taxon>
        <taxon>Pseudomonadati</taxon>
        <taxon>Bacteroidota</taxon>
        <taxon>Sphingobacteriia</taxon>
        <taxon>Sphingobacteriales</taxon>
        <taxon>Sphingobacteriaceae</taxon>
        <taxon>Pedobacter</taxon>
    </lineage>
</organism>
<proteinExistence type="predicted"/>
<dbReference type="Proteomes" id="UP000309488">
    <property type="component" value="Unassembled WGS sequence"/>
</dbReference>
<accession>A0A4U1CJU7</accession>
<comment type="caution">
    <text evidence="1">The sequence shown here is derived from an EMBL/GenBank/DDBJ whole genome shotgun (WGS) entry which is preliminary data.</text>
</comment>
<evidence type="ECO:0000313" key="1">
    <source>
        <dbReference type="EMBL" id="TKC06824.1"/>
    </source>
</evidence>
<keyword evidence="2" id="KW-1185">Reference proteome</keyword>
<dbReference type="OrthoDB" id="576140at2"/>
<dbReference type="Pfam" id="PF06067">
    <property type="entry name" value="DUF932"/>
    <property type="match status" value="1"/>
</dbReference>
<dbReference type="EMBL" id="SWBR01000004">
    <property type="protein sequence ID" value="TKC06824.1"/>
    <property type="molecule type" value="Genomic_DNA"/>
</dbReference>
<sequence>MIEGEIDEFSSVFNNVVDKVLKYSESSPTQQMETTKGTLFGTYNSVTGYFQNVKNYKTDEANSIQSCRVVR</sequence>
<dbReference type="AlphaFoldDB" id="A0A4U1CJU7"/>
<name>A0A4U1CJU7_9SPHI</name>